<dbReference type="InterPro" id="IPR001451">
    <property type="entry name" value="Hexapep"/>
</dbReference>
<evidence type="ECO:0000256" key="5">
    <source>
        <dbReference type="ARBA" id="ARBA00023098"/>
    </source>
</evidence>
<keyword evidence="10" id="KW-1185">Reference proteome</keyword>
<dbReference type="InterPro" id="IPR018357">
    <property type="entry name" value="Hexapep_transf_CS"/>
</dbReference>
<feature type="active site" description="Proton acceptor" evidence="7">
    <location>
        <position position="236"/>
    </location>
</feature>
<dbReference type="InterPro" id="IPR011004">
    <property type="entry name" value="Trimer_LpxA-like_sf"/>
</dbReference>
<keyword evidence="6 7" id="KW-0012">Acyltransferase</keyword>
<feature type="domain" description="UDP-3-O-[3-hydroxymyristoyl] glucosamine N-acyltransferase non-repeat region" evidence="8">
    <location>
        <begin position="21"/>
        <end position="84"/>
    </location>
</feature>
<dbReference type="RefSeq" id="WP_368846461.1">
    <property type="nucleotide sequence ID" value="NZ_CP194411.1"/>
</dbReference>
<dbReference type="PANTHER" id="PTHR43378:SF2">
    <property type="entry name" value="UDP-3-O-ACYLGLUCOSAMINE N-ACYLTRANSFERASE 1, MITOCHONDRIAL-RELATED"/>
    <property type="match status" value="1"/>
</dbReference>
<dbReference type="Gene3D" id="2.160.10.10">
    <property type="entry name" value="Hexapeptide repeat proteins"/>
    <property type="match status" value="1"/>
</dbReference>
<keyword evidence="2 7" id="KW-0441">Lipid A biosynthesis</keyword>
<dbReference type="SUPFAM" id="SSF51161">
    <property type="entry name" value="Trimeric LpxA-like enzymes"/>
    <property type="match status" value="1"/>
</dbReference>
<dbReference type="InterPro" id="IPR020573">
    <property type="entry name" value="UDP_GlcNAc_AcTrfase_non-rep"/>
</dbReference>
<dbReference type="GO" id="GO:0103118">
    <property type="term" value="F:UDP-3-O-[(3R)-3-hydroxyacyl]-glucosamine N-acyltransferase activity"/>
    <property type="evidence" value="ECO:0007669"/>
    <property type="project" value="UniProtKB-EC"/>
</dbReference>
<dbReference type="Proteomes" id="UP001559623">
    <property type="component" value="Unassembled WGS sequence"/>
</dbReference>
<evidence type="ECO:0000256" key="1">
    <source>
        <dbReference type="ARBA" id="ARBA00022516"/>
    </source>
</evidence>
<comment type="caution">
    <text evidence="9">The sequence shown here is derived from an EMBL/GenBank/DDBJ whole genome shotgun (WGS) entry which is preliminary data.</text>
</comment>
<evidence type="ECO:0000256" key="4">
    <source>
        <dbReference type="ARBA" id="ARBA00022737"/>
    </source>
</evidence>
<dbReference type="HAMAP" id="MF_00523">
    <property type="entry name" value="LpxD"/>
    <property type="match status" value="1"/>
</dbReference>
<evidence type="ECO:0000256" key="2">
    <source>
        <dbReference type="ARBA" id="ARBA00022556"/>
    </source>
</evidence>
<sequence>MKKTLGEIADFLGGRLAGDGNIVITGITNIEAAGKTDMTFADLAHIEAARESKAAAVLLPEGAKDFPLPAVHVAEPRAAFAKLLGLFTPPLILPEGISPLASVAKSAEVHPSAKVLPFAVVDEHAKIGADVVLYPHVYVGQYTEIEEGSILYASVTVREHCHIGRRCILHANSVIGSDGFGFTTDGGVHTKVPQVGNVVLEDDVEIGSHVDVDRATTGSTVIGRGTKIDNLVHIGHNCKIGPHNLIVAQTGISGSTSTGTNVTFGGQVGTVGHIHIGGNSVYAARSGIIGDMPEGSFCAGFPVQGHQEWLRMQAAMKHLPELVKKMKRLEKALARKDQGE</sequence>
<name>A0ABV3X3G4_9FIRM</name>
<dbReference type="Gene3D" id="3.40.1390.10">
    <property type="entry name" value="MurE/MurF, N-terminal domain"/>
    <property type="match status" value="1"/>
</dbReference>
<keyword evidence="3 7" id="KW-0808">Transferase</keyword>
<accession>A0ABV3X3G4</accession>
<comment type="function">
    <text evidence="7">Catalyzes the N-acylation of UDP-3-O-acylglucosamine using 3-hydroxyacyl-ACP as the acyl donor. Is involved in the biosynthesis of lipid A, a phosphorylated glycolipid that anchors the lipopolysaccharide to the outer membrane of the cell.</text>
</comment>
<protein>
    <recommendedName>
        <fullName evidence="7">UDP-3-O-acylglucosamine N-acyltransferase</fullName>
        <ecNumber evidence="7">2.3.1.191</ecNumber>
    </recommendedName>
</protein>
<evidence type="ECO:0000313" key="9">
    <source>
        <dbReference type="EMBL" id="MEX5284737.1"/>
    </source>
</evidence>
<evidence type="ECO:0000313" key="10">
    <source>
        <dbReference type="Proteomes" id="UP001559623"/>
    </source>
</evidence>
<reference evidence="9 10" key="1">
    <citation type="submission" date="2023-04" db="EMBL/GenBank/DDBJ databases">
        <title>Genome Sequence of Selenomonas sputigena ATCC 33150.</title>
        <authorList>
            <person name="Miller D.P."/>
            <person name="Anvari S."/>
            <person name="Polson S.W."/>
            <person name="Macdonald M."/>
            <person name="Mcdowell J.V."/>
        </authorList>
    </citation>
    <scope>NUCLEOTIDE SEQUENCE [LARGE SCALE GENOMIC DNA]</scope>
    <source>
        <strain evidence="9 10">ATCC 33150</strain>
    </source>
</reference>
<gene>
    <name evidence="7 9" type="primary">lpxD</name>
    <name evidence="9" type="ORF">QCO44_03650</name>
</gene>
<dbReference type="EC" id="2.3.1.191" evidence="7"/>
<dbReference type="PANTHER" id="PTHR43378">
    <property type="entry name" value="UDP-3-O-ACYLGLUCOSAMINE N-ACYLTRANSFERASE"/>
    <property type="match status" value="1"/>
</dbReference>
<dbReference type="NCBIfam" id="NF002060">
    <property type="entry name" value="PRK00892.1"/>
    <property type="match status" value="1"/>
</dbReference>
<keyword evidence="4 7" id="KW-0677">Repeat</keyword>
<comment type="catalytic activity">
    <reaction evidence="7">
        <text>a UDP-3-O-[(3R)-3-hydroxyacyl]-alpha-D-glucosamine + a (3R)-hydroxyacyl-[ACP] = a UDP-2-N,3-O-bis[(3R)-3-hydroxyacyl]-alpha-D-glucosamine + holo-[ACP] + H(+)</text>
        <dbReference type="Rhea" id="RHEA:53836"/>
        <dbReference type="Rhea" id="RHEA-COMP:9685"/>
        <dbReference type="Rhea" id="RHEA-COMP:9945"/>
        <dbReference type="ChEBI" id="CHEBI:15378"/>
        <dbReference type="ChEBI" id="CHEBI:64479"/>
        <dbReference type="ChEBI" id="CHEBI:78827"/>
        <dbReference type="ChEBI" id="CHEBI:137740"/>
        <dbReference type="ChEBI" id="CHEBI:137748"/>
        <dbReference type="EC" id="2.3.1.191"/>
    </reaction>
</comment>
<comment type="similarity">
    <text evidence="7">Belongs to the transferase hexapeptide repeat family. LpxD subfamily.</text>
</comment>
<comment type="pathway">
    <text evidence="7">Bacterial outer membrane biogenesis; LPS lipid A biosynthesis.</text>
</comment>
<keyword evidence="5 7" id="KW-0443">Lipid metabolism</keyword>
<dbReference type="InterPro" id="IPR007691">
    <property type="entry name" value="LpxD"/>
</dbReference>
<dbReference type="Pfam" id="PF04613">
    <property type="entry name" value="LpxD"/>
    <property type="match status" value="1"/>
</dbReference>
<dbReference type="EMBL" id="JARVLH010000002">
    <property type="protein sequence ID" value="MEX5284737.1"/>
    <property type="molecule type" value="Genomic_DNA"/>
</dbReference>
<evidence type="ECO:0000259" key="8">
    <source>
        <dbReference type="Pfam" id="PF04613"/>
    </source>
</evidence>
<organism evidence="9 10">
    <name type="scientific">Selenomonas sputigena</name>
    <dbReference type="NCBI Taxonomy" id="69823"/>
    <lineage>
        <taxon>Bacteria</taxon>
        <taxon>Bacillati</taxon>
        <taxon>Bacillota</taxon>
        <taxon>Negativicutes</taxon>
        <taxon>Selenomonadales</taxon>
        <taxon>Selenomonadaceae</taxon>
        <taxon>Selenomonas</taxon>
    </lineage>
</organism>
<comment type="subunit">
    <text evidence="7">Homotrimer.</text>
</comment>
<dbReference type="NCBIfam" id="TIGR01853">
    <property type="entry name" value="lipid_A_lpxD"/>
    <property type="match status" value="1"/>
</dbReference>
<evidence type="ECO:0000256" key="6">
    <source>
        <dbReference type="ARBA" id="ARBA00023315"/>
    </source>
</evidence>
<evidence type="ECO:0000256" key="3">
    <source>
        <dbReference type="ARBA" id="ARBA00022679"/>
    </source>
</evidence>
<dbReference type="PROSITE" id="PS00101">
    <property type="entry name" value="HEXAPEP_TRANSFERASES"/>
    <property type="match status" value="1"/>
</dbReference>
<keyword evidence="1 7" id="KW-0444">Lipid biosynthesis</keyword>
<dbReference type="Pfam" id="PF00132">
    <property type="entry name" value="Hexapep"/>
    <property type="match status" value="2"/>
</dbReference>
<dbReference type="CDD" id="cd03352">
    <property type="entry name" value="LbH_LpxD"/>
    <property type="match status" value="1"/>
</dbReference>
<evidence type="ECO:0000256" key="7">
    <source>
        <dbReference type="HAMAP-Rule" id="MF_00523"/>
    </source>
</evidence>
<proteinExistence type="inferred from homology"/>